<dbReference type="KEGG" id="mai:MICA_2173"/>
<dbReference type="InterPro" id="IPR009270">
    <property type="entry name" value="DUF927"/>
</dbReference>
<keyword evidence="3" id="KW-1185">Reference proteome</keyword>
<dbReference type="SUPFAM" id="SSF52540">
    <property type="entry name" value="P-loop containing nucleoside triphosphate hydrolases"/>
    <property type="match status" value="1"/>
</dbReference>
<sequence length="669" mass="74375">MQSNLAGRVNNMVNDIREISMIPELTDDVTNVTDVTDKELLCFSETQVGDGDVTDVTSQEATLLTSTVIQPGDIPPLPELVEPHIPHEKRPCWHVYDDFTRLDNGKLMRPGTYYLNYEEDRDGNVTLIDKWVCSPLHIEAQTSDRRDNNFGRFLRFKDSKGRWKTWAMPMELLRASGEELRGTLLSMGVLIDPYNFRELSCYLLQTVAPKKQINCSLQTGWYGRHAYVLPDQVIGPDADQVVFQSNQAAYEEFCAAGTLPAWRENVAAKAVGNPMLALGLSSAFVGPLLSLTHSEGGGIHMVGDSSSGKSTIARAASSVWGGKEYRRSWRTTANGLEGAAALFNDGFLVLDEISECDPSDVGEIAYALGNGYGKQRASRYGSARPVTRWLTFALSNGERSIATAIKEGGGRVKAGQSMRLLDLPTKRKYGVFDDLHGFDHGAALSEYISSEALLNYGHAGRVYLERLTHDDRNFSERLRQIKSLPGFQANGAEGQDKRAAGRFALIALAGELATEYGITGWPPGIATEAAIIGYHTWKAQRGEGSDEKRQIFSTLLDFIERHGDSRFSDMDDKDSDKMVRDRAGYWRDENGVRTYYLNADGMKETLKGFDFKLALDLLEQNGIILPRNSQGERAHPIRVHGKTVRLYRVDFESLQNDGAPIYPVQYPET</sequence>
<reference evidence="2 3" key="1">
    <citation type="journal article" date="2011" name="BMC Genomics">
        <title>Genomic insights into an obligate epibiotic bacterial predator: Micavibrio aeruginosavorus ARL-13.</title>
        <authorList>
            <person name="Wang Z."/>
            <person name="Kadouri D."/>
            <person name="Wu M."/>
        </authorList>
    </citation>
    <scope>NUCLEOTIDE SEQUENCE [LARGE SCALE GENOMIC DNA]</scope>
    <source>
        <strain evidence="2 3">ARL-13</strain>
    </source>
</reference>
<dbReference type="InterPro" id="IPR027417">
    <property type="entry name" value="P-loop_NTPase"/>
</dbReference>
<dbReference type="STRING" id="856793.MICA_2173"/>
<gene>
    <name evidence="2" type="ordered locus">MICA_2173</name>
</gene>
<dbReference type="Pfam" id="PF06048">
    <property type="entry name" value="DUF927"/>
    <property type="match status" value="1"/>
</dbReference>
<evidence type="ECO:0000313" key="2">
    <source>
        <dbReference type="EMBL" id="AEP10479.1"/>
    </source>
</evidence>
<dbReference type="EMBL" id="CP002382">
    <property type="protein sequence ID" value="AEP10479.1"/>
    <property type="molecule type" value="Genomic_DNA"/>
</dbReference>
<name>G2KR01_MICAA</name>
<dbReference type="HOGENOM" id="CLU_005630_4_2_5"/>
<organism evidence="2 3">
    <name type="scientific">Micavibrio aeruginosavorus (strain ARL-13)</name>
    <dbReference type="NCBI Taxonomy" id="856793"/>
    <lineage>
        <taxon>Bacteria</taxon>
        <taxon>Pseudomonadati</taxon>
        <taxon>Bdellovibrionota</taxon>
        <taxon>Bdellovibrionia</taxon>
        <taxon>Bdellovibrionales</taxon>
        <taxon>Pseudobdellovibrionaceae</taxon>
        <taxon>Micavibrio</taxon>
    </lineage>
</organism>
<dbReference type="AlphaFoldDB" id="G2KR01"/>
<evidence type="ECO:0000259" key="1">
    <source>
        <dbReference type="Pfam" id="PF06048"/>
    </source>
</evidence>
<proteinExistence type="predicted"/>
<accession>G2KR01</accession>
<dbReference type="eggNOG" id="COG5519">
    <property type="taxonomic scope" value="Bacteria"/>
</dbReference>
<feature type="domain" description="DUF927" evidence="1">
    <location>
        <begin position="108"/>
        <end position="387"/>
    </location>
</feature>
<protein>
    <recommendedName>
        <fullName evidence="1">DUF927 domain-containing protein</fullName>
    </recommendedName>
</protein>
<dbReference type="Proteomes" id="UP000009286">
    <property type="component" value="Chromosome"/>
</dbReference>
<evidence type="ECO:0000313" key="3">
    <source>
        <dbReference type="Proteomes" id="UP000009286"/>
    </source>
</evidence>